<dbReference type="SUPFAM" id="SSF53720">
    <property type="entry name" value="ALDH-like"/>
    <property type="match status" value="1"/>
</dbReference>
<dbReference type="RefSeq" id="WP_007307670.1">
    <property type="nucleotide sequence ID" value="NZ_AADV02000134.1"/>
</dbReference>
<evidence type="ECO:0000256" key="5">
    <source>
        <dbReference type="PIRSR" id="PIRSR036492-1"/>
    </source>
</evidence>
<keyword evidence="11" id="KW-1185">Reference proteome</keyword>
<dbReference type="PANTHER" id="PTHR43570:SF16">
    <property type="entry name" value="ALDEHYDE DEHYDROGENASE TYPE III, ISOFORM Q"/>
    <property type="match status" value="1"/>
</dbReference>
<dbReference type="FunFam" id="3.40.605.10:FF:000004">
    <property type="entry name" value="Aldehyde dehydrogenase"/>
    <property type="match status" value="1"/>
</dbReference>
<proteinExistence type="inferred from homology"/>
<keyword evidence="8" id="KW-0175">Coiled coil</keyword>
<dbReference type="InterPro" id="IPR012394">
    <property type="entry name" value="Aldehyde_DH_NAD(P)"/>
</dbReference>
<dbReference type="InterPro" id="IPR015590">
    <property type="entry name" value="Aldehyde_DH_dom"/>
</dbReference>
<reference evidence="10" key="2">
    <citation type="submission" date="2005-06" db="EMBL/GenBank/DDBJ databases">
        <title>Sequencing of the draft genome and assembly of Crocosphaera watsonii WH 8501.</title>
        <authorList>
            <consortium name="US DOE Joint Genome Institute (JGI-PGF)"/>
            <person name="Copeland A."/>
            <person name="Lucas S."/>
            <person name="Lapidus A."/>
            <person name="Barry K."/>
            <person name="Detter C."/>
            <person name="Glavina T."/>
            <person name="Hammon N."/>
            <person name="Israni S."/>
            <person name="Pitluck S."/>
            <person name="Richardson P."/>
        </authorList>
    </citation>
    <scope>NUCLEOTIDE SEQUENCE [LARGE SCALE GENOMIC DNA]</scope>
    <source>
        <strain evidence="10">WH 8501</strain>
    </source>
</reference>
<keyword evidence="3" id="KW-0520">NAD</keyword>
<evidence type="ECO:0000256" key="8">
    <source>
        <dbReference type="SAM" id="Coils"/>
    </source>
</evidence>
<evidence type="ECO:0000256" key="2">
    <source>
        <dbReference type="ARBA" id="ARBA00023002"/>
    </source>
</evidence>
<name>Q4BXC8_CROWT</name>
<dbReference type="OrthoDB" id="9762913at2"/>
<reference evidence="10" key="3">
    <citation type="submission" date="2016-12" db="EMBL/GenBank/DDBJ databases">
        <title>Annotation of the draft genome assembly of Crocosphaera watsonii WH 8501.</title>
        <authorList>
            <consortium name="US DOE Joint Genome Institute (JGI-ORNL)"/>
            <person name="Larimer F."/>
            <person name="Land M."/>
        </authorList>
    </citation>
    <scope>NUCLEOTIDE SEQUENCE</scope>
    <source>
        <strain evidence="10">WH 8501</strain>
    </source>
</reference>
<dbReference type="InterPro" id="IPR016162">
    <property type="entry name" value="Ald_DH_N"/>
</dbReference>
<evidence type="ECO:0000313" key="10">
    <source>
        <dbReference type="EMBL" id="EAM48560.1"/>
    </source>
</evidence>
<evidence type="ECO:0000256" key="4">
    <source>
        <dbReference type="PIRNR" id="PIRNR036492"/>
    </source>
</evidence>
<dbReference type="PANTHER" id="PTHR43570">
    <property type="entry name" value="ALDEHYDE DEHYDROGENASE"/>
    <property type="match status" value="1"/>
</dbReference>
<feature type="active site" evidence="5">
    <location>
        <position position="247"/>
    </location>
</feature>
<reference evidence="10" key="1">
    <citation type="submission" date="2004-02" db="EMBL/GenBank/DDBJ databases">
        <authorList>
            <consortium name="DOE Joint Genome Institute"/>
        </authorList>
    </citation>
    <scope>NUCLEOTIDE SEQUENCE [LARGE SCALE GENOMIC DNA]</scope>
    <source>
        <strain evidence="10">WH 8501</strain>
    </source>
</reference>
<evidence type="ECO:0000256" key="7">
    <source>
        <dbReference type="RuleBase" id="RU003345"/>
    </source>
</evidence>
<dbReference type="GO" id="GO:0004029">
    <property type="term" value="F:aldehyde dehydrogenase (NAD+) activity"/>
    <property type="evidence" value="ECO:0007669"/>
    <property type="project" value="TreeGrafter"/>
</dbReference>
<dbReference type="GO" id="GO:0005737">
    <property type="term" value="C:cytoplasm"/>
    <property type="evidence" value="ECO:0007669"/>
    <property type="project" value="TreeGrafter"/>
</dbReference>
<dbReference type="Pfam" id="PF00171">
    <property type="entry name" value="Aldedh"/>
    <property type="match status" value="1"/>
</dbReference>
<accession>Q4BXC8</accession>
<evidence type="ECO:0000256" key="1">
    <source>
        <dbReference type="ARBA" id="ARBA00009986"/>
    </source>
</evidence>
<evidence type="ECO:0000259" key="9">
    <source>
        <dbReference type="Pfam" id="PF00171"/>
    </source>
</evidence>
<dbReference type="InterPro" id="IPR016163">
    <property type="entry name" value="Ald_DH_C"/>
</dbReference>
<protein>
    <recommendedName>
        <fullName evidence="4">Aldehyde dehydrogenase</fullName>
    </recommendedName>
</protein>
<dbReference type="PROSITE" id="PS00070">
    <property type="entry name" value="ALDEHYDE_DEHYDR_CYS"/>
    <property type="match status" value="1"/>
</dbReference>
<dbReference type="InterPro" id="IPR016160">
    <property type="entry name" value="Ald_DH_CS_CYS"/>
</dbReference>
<dbReference type="InterPro" id="IPR016161">
    <property type="entry name" value="Ald_DH/histidinol_DH"/>
</dbReference>
<dbReference type="CDD" id="cd07136">
    <property type="entry name" value="ALDH_YwdH-P39616"/>
    <property type="match status" value="1"/>
</dbReference>
<dbReference type="PROSITE" id="PS00687">
    <property type="entry name" value="ALDEHYDE_DEHYDR_GLU"/>
    <property type="match status" value="1"/>
</dbReference>
<comment type="similarity">
    <text evidence="1 4 7">Belongs to the aldehyde dehydrogenase family.</text>
</comment>
<dbReference type="Proteomes" id="UP000003922">
    <property type="component" value="Unassembled WGS sequence"/>
</dbReference>
<organism evidence="10 11">
    <name type="scientific">Crocosphaera watsonii WH 8501</name>
    <dbReference type="NCBI Taxonomy" id="165597"/>
    <lineage>
        <taxon>Bacteria</taxon>
        <taxon>Bacillati</taxon>
        <taxon>Cyanobacteriota</taxon>
        <taxon>Cyanophyceae</taxon>
        <taxon>Oscillatoriophycideae</taxon>
        <taxon>Chroococcales</taxon>
        <taxon>Aphanothecaceae</taxon>
        <taxon>Crocosphaera</taxon>
    </lineage>
</organism>
<gene>
    <name evidence="10" type="ORF">CwatDRAFT_1032</name>
</gene>
<dbReference type="PIRSF" id="PIRSF036492">
    <property type="entry name" value="ALDH"/>
    <property type="match status" value="1"/>
</dbReference>
<dbReference type="AlphaFoldDB" id="Q4BXC8"/>
<dbReference type="Gene3D" id="3.40.309.10">
    <property type="entry name" value="Aldehyde Dehydrogenase, Chain A, domain 2"/>
    <property type="match status" value="1"/>
</dbReference>
<dbReference type="GO" id="GO:0006081">
    <property type="term" value="P:aldehyde metabolic process"/>
    <property type="evidence" value="ECO:0007669"/>
    <property type="project" value="InterPro"/>
</dbReference>
<evidence type="ECO:0000313" key="11">
    <source>
        <dbReference type="Proteomes" id="UP000003922"/>
    </source>
</evidence>
<dbReference type="Gene3D" id="3.40.605.10">
    <property type="entry name" value="Aldehyde Dehydrogenase, Chain A, domain 1"/>
    <property type="match status" value="1"/>
</dbReference>
<dbReference type="InterPro" id="IPR029510">
    <property type="entry name" value="Ald_DH_CS_GLU"/>
</dbReference>
<feature type="domain" description="Aldehyde dehydrogenase" evidence="9">
    <location>
        <begin position="6"/>
        <end position="431"/>
    </location>
</feature>
<feature type="coiled-coil region" evidence="8">
    <location>
        <begin position="26"/>
        <end position="53"/>
    </location>
</feature>
<keyword evidence="2 4" id="KW-0560">Oxidoreductase</keyword>
<dbReference type="FunFam" id="3.40.309.10:FF:000003">
    <property type="entry name" value="Aldehyde dehydrogenase"/>
    <property type="match status" value="1"/>
</dbReference>
<dbReference type="KEGG" id="cwa:CwatDRAFT_1032"/>
<dbReference type="EMBL" id="AADV02000134">
    <property type="protein sequence ID" value="EAM48560.1"/>
    <property type="molecule type" value="Genomic_DNA"/>
</dbReference>
<evidence type="ECO:0000256" key="3">
    <source>
        <dbReference type="ARBA" id="ARBA00023027"/>
    </source>
</evidence>
<feature type="active site" evidence="5 6">
    <location>
        <position position="213"/>
    </location>
</feature>
<evidence type="ECO:0000256" key="6">
    <source>
        <dbReference type="PROSITE-ProRule" id="PRU10007"/>
    </source>
</evidence>
<comment type="caution">
    <text evidence="10">The sequence shown here is derived from an EMBL/GenBank/DDBJ whole genome shotgun (WGS) entry which is preliminary data.</text>
</comment>
<sequence>MLKTDSIDIVIRKQRDFFSSGTTQDINFRKQQLKNLRNLIDDNENEILEALHKDLKKTEFEGCLTAVIGAKIEIDYALKNINKWTKAKKVSVPIDQLPGKAFIQPQAKGVVLIISPWNYPFHLAIVPLVGAIAAGNCAIIKPSELTPNTSKVIAKIINNNFDENYIRVIEGAKETSQKLLEQKFDHIFFTGGSSIGKIVMEAAAKHLTPVTLELGGKSPCIIDTNINVKETAKRIAWGKFLNNGQTCVAPDYLLVNRQIKKELLEAIIEATKNLYGDDPATSPDYGRIVNHHHFNRLCALLEPGKIVLGGQVIPEENYISPTIIDEVSPDFPIMEDEIFGPILPILEYDRLEEAIAFINERPRPLALYLFSNDKKQQKIIVQKTISGGVCINHTIMHLGVLDLPFGGVGNSGMGSYHGKASFDTFSHQKSVLKRSFFLGTDLLFPPYKDKLKWIKLGLCIKNNC</sequence>